<sequence>MTPLASQNTVNTTFSAECETLSLFVTGELGCFHFIEADLVSGFKVAHPCIIACNDPGKKVISLSLVQLQVFEAYSPVKEGQIKKENAVVSKFGTPSKKKSAENL</sequence>
<evidence type="ECO:0000313" key="1">
    <source>
        <dbReference type="EMBL" id="GBO39611.1"/>
    </source>
</evidence>
<proteinExistence type="predicted"/>
<organism evidence="1 2">
    <name type="scientific">Araneus ventricosus</name>
    <name type="common">Orbweaver spider</name>
    <name type="synonym">Epeira ventricosa</name>
    <dbReference type="NCBI Taxonomy" id="182803"/>
    <lineage>
        <taxon>Eukaryota</taxon>
        <taxon>Metazoa</taxon>
        <taxon>Ecdysozoa</taxon>
        <taxon>Arthropoda</taxon>
        <taxon>Chelicerata</taxon>
        <taxon>Arachnida</taxon>
        <taxon>Araneae</taxon>
        <taxon>Araneomorphae</taxon>
        <taxon>Entelegynae</taxon>
        <taxon>Araneoidea</taxon>
        <taxon>Araneidae</taxon>
        <taxon>Araneus</taxon>
    </lineage>
</organism>
<dbReference type="Proteomes" id="UP000499080">
    <property type="component" value="Unassembled WGS sequence"/>
</dbReference>
<name>A0A4Y2WR66_ARAVE</name>
<evidence type="ECO:0000313" key="2">
    <source>
        <dbReference type="Proteomes" id="UP000499080"/>
    </source>
</evidence>
<dbReference type="AlphaFoldDB" id="A0A4Y2WR66"/>
<accession>A0A4Y2WR66</accession>
<protein>
    <submittedName>
        <fullName evidence="1">Uncharacterized protein</fullName>
    </submittedName>
</protein>
<comment type="caution">
    <text evidence="1">The sequence shown here is derived from an EMBL/GenBank/DDBJ whole genome shotgun (WGS) entry which is preliminary data.</text>
</comment>
<dbReference type="EMBL" id="BGPR01064681">
    <property type="protein sequence ID" value="GBO39611.1"/>
    <property type="molecule type" value="Genomic_DNA"/>
</dbReference>
<reference evidence="1 2" key="1">
    <citation type="journal article" date="2019" name="Sci. Rep.">
        <title>Orb-weaving spider Araneus ventricosus genome elucidates the spidroin gene catalogue.</title>
        <authorList>
            <person name="Kono N."/>
            <person name="Nakamura H."/>
            <person name="Ohtoshi R."/>
            <person name="Moran D.A.P."/>
            <person name="Shinohara A."/>
            <person name="Yoshida Y."/>
            <person name="Fujiwara M."/>
            <person name="Mori M."/>
            <person name="Tomita M."/>
            <person name="Arakawa K."/>
        </authorList>
    </citation>
    <scope>NUCLEOTIDE SEQUENCE [LARGE SCALE GENOMIC DNA]</scope>
</reference>
<keyword evidence="2" id="KW-1185">Reference proteome</keyword>
<dbReference type="OrthoDB" id="10046251at2759"/>
<gene>
    <name evidence="1" type="ORF">AVEN_158530_1</name>
</gene>